<evidence type="ECO:0000256" key="1">
    <source>
        <dbReference type="SAM" id="Phobius"/>
    </source>
</evidence>
<keyword evidence="1" id="KW-0472">Membrane</keyword>
<evidence type="ECO:0008006" key="4">
    <source>
        <dbReference type="Google" id="ProtNLM"/>
    </source>
</evidence>
<dbReference type="RefSeq" id="WP_204717606.1">
    <property type="nucleotide sequence ID" value="NZ_JAFFGU010000002.1"/>
</dbReference>
<organism evidence="2 3">
    <name type="scientific">Gordonia rubripertincta</name>
    <name type="common">Rhodococcus corallinus</name>
    <dbReference type="NCBI Taxonomy" id="36822"/>
    <lineage>
        <taxon>Bacteria</taxon>
        <taxon>Bacillati</taxon>
        <taxon>Actinomycetota</taxon>
        <taxon>Actinomycetes</taxon>
        <taxon>Mycobacteriales</taxon>
        <taxon>Gordoniaceae</taxon>
        <taxon>Gordonia</taxon>
    </lineage>
</organism>
<comment type="caution">
    <text evidence="2">The sequence shown here is derived from an EMBL/GenBank/DDBJ whole genome shotgun (WGS) entry which is preliminary data.</text>
</comment>
<name>A0AAW4G1G2_GORRU</name>
<keyword evidence="1" id="KW-0812">Transmembrane</keyword>
<evidence type="ECO:0000313" key="2">
    <source>
        <dbReference type="EMBL" id="MBM7277192.1"/>
    </source>
</evidence>
<protein>
    <recommendedName>
        <fullName evidence="4">EcsC family protein</fullName>
    </recommendedName>
</protein>
<reference evidence="2" key="1">
    <citation type="submission" date="2021-02" db="EMBL/GenBank/DDBJ databases">
        <title>Taxonomy, biology and ecology of Rhodococcus bacteria occurring in California pistachio and other woody hosts as revealed by genome sequence analyses.</title>
        <authorList>
            <person name="Riely B."/>
            <person name="Gai Y."/>
        </authorList>
    </citation>
    <scope>NUCLEOTIDE SEQUENCE</scope>
    <source>
        <strain evidence="2">BP-295</strain>
    </source>
</reference>
<gene>
    <name evidence="2" type="ORF">JTZ10_05410</name>
</gene>
<keyword evidence="1" id="KW-1133">Transmembrane helix</keyword>
<sequence length="249" mass="27268">MPRMSDQQLAGVLSNVVGVINPVLDVLAERDPLGLKGHTFHEHDHPDSRIEQAQHAAAKLLDVADWPGTKGWSERSMHKRASWWVTRIGTLNTTAVAFPGVFGIWAKRLPITPYLGFANQAMVLVAIAREYEVTDRGRQVALLASVLCGRDISTPDLSSESGAPLPSEPEERKKSLLGGIWDAAKLLRAVDDEFEKRPQPMILFRMLGYIPVIGAPATYLGERFALSTAAKRGQAWLDSHGKASVTTGR</sequence>
<dbReference type="AlphaFoldDB" id="A0AAW4G1G2"/>
<proteinExistence type="predicted"/>
<dbReference type="Proteomes" id="UP001195196">
    <property type="component" value="Unassembled WGS sequence"/>
</dbReference>
<evidence type="ECO:0000313" key="3">
    <source>
        <dbReference type="Proteomes" id="UP001195196"/>
    </source>
</evidence>
<accession>A0AAW4G1G2</accession>
<dbReference type="EMBL" id="JAFFGU010000002">
    <property type="protein sequence ID" value="MBM7277192.1"/>
    <property type="molecule type" value="Genomic_DNA"/>
</dbReference>
<feature type="transmembrane region" description="Helical" evidence="1">
    <location>
        <begin position="84"/>
        <end position="105"/>
    </location>
</feature>